<dbReference type="NCBIfam" id="NF047847">
    <property type="entry name" value="SS_mature_LptM"/>
    <property type="match status" value="1"/>
</dbReference>
<dbReference type="Proteomes" id="UP001595840">
    <property type="component" value="Unassembled WGS sequence"/>
</dbReference>
<comment type="caution">
    <text evidence="8">The sequence shown here is derived from an EMBL/GenBank/DDBJ whole genome shotgun (WGS) entry which is preliminary data.</text>
</comment>
<evidence type="ECO:0000256" key="3">
    <source>
        <dbReference type="ARBA" id="ARBA00023136"/>
    </source>
</evidence>
<organism evidence="8 9">
    <name type="scientific">Simiduia curdlanivorans</name>
    <dbReference type="NCBI Taxonomy" id="1492769"/>
    <lineage>
        <taxon>Bacteria</taxon>
        <taxon>Pseudomonadati</taxon>
        <taxon>Pseudomonadota</taxon>
        <taxon>Gammaproteobacteria</taxon>
        <taxon>Cellvibrionales</taxon>
        <taxon>Cellvibrionaceae</taxon>
        <taxon>Simiduia</taxon>
    </lineage>
</organism>
<dbReference type="InterPro" id="IPR032831">
    <property type="entry name" value="LptM_cons"/>
</dbReference>
<feature type="signal peptide" evidence="7">
    <location>
        <begin position="1"/>
        <end position="22"/>
    </location>
</feature>
<keyword evidence="5" id="KW-0998">Cell outer membrane</keyword>
<evidence type="ECO:0000256" key="7">
    <source>
        <dbReference type="SAM" id="SignalP"/>
    </source>
</evidence>
<evidence type="ECO:0000256" key="4">
    <source>
        <dbReference type="ARBA" id="ARBA00023139"/>
    </source>
</evidence>
<comment type="subcellular location">
    <subcellularLocation>
        <location evidence="1">Cell outer membrane</location>
        <topology evidence="1">Lipid-anchor</topology>
    </subcellularLocation>
</comment>
<gene>
    <name evidence="8" type="ORF">ACFOX3_01925</name>
</gene>
<name>A0ABV8V1L5_9GAMM</name>
<keyword evidence="3" id="KW-0472">Membrane</keyword>
<dbReference type="EMBL" id="JBHSCX010000003">
    <property type="protein sequence ID" value="MFC4361038.1"/>
    <property type="molecule type" value="Genomic_DNA"/>
</dbReference>
<evidence type="ECO:0000256" key="6">
    <source>
        <dbReference type="ARBA" id="ARBA00023288"/>
    </source>
</evidence>
<accession>A0ABV8V1L5</accession>
<keyword evidence="4" id="KW-0564">Palmitate</keyword>
<keyword evidence="9" id="KW-1185">Reference proteome</keyword>
<protein>
    <submittedName>
        <fullName evidence="8">Lipoprotein</fullName>
    </submittedName>
</protein>
<reference evidence="9" key="1">
    <citation type="journal article" date="2019" name="Int. J. Syst. Evol. Microbiol.">
        <title>The Global Catalogue of Microorganisms (GCM) 10K type strain sequencing project: providing services to taxonomists for standard genome sequencing and annotation.</title>
        <authorList>
            <consortium name="The Broad Institute Genomics Platform"/>
            <consortium name="The Broad Institute Genome Sequencing Center for Infectious Disease"/>
            <person name="Wu L."/>
            <person name="Ma J."/>
        </authorList>
    </citation>
    <scope>NUCLEOTIDE SEQUENCE [LARGE SCALE GENOMIC DNA]</scope>
    <source>
        <strain evidence="9">CECT 8570</strain>
    </source>
</reference>
<evidence type="ECO:0000313" key="9">
    <source>
        <dbReference type="Proteomes" id="UP001595840"/>
    </source>
</evidence>
<proteinExistence type="predicted"/>
<evidence type="ECO:0000256" key="5">
    <source>
        <dbReference type="ARBA" id="ARBA00023237"/>
    </source>
</evidence>
<dbReference type="RefSeq" id="WP_290260383.1">
    <property type="nucleotide sequence ID" value="NZ_JAUFQG010000004.1"/>
</dbReference>
<keyword evidence="6 8" id="KW-0449">Lipoprotein</keyword>
<dbReference type="Pfam" id="PF13627">
    <property type="entry name" value="LptM_cons"/>
    <property type="match status" value="1"/>
</dbReference>
<dbReference type="PROSITE" id="PS51257">
    <property type="entry name" value="PROKAR_LIPOPROTEIN"/>
    <property type="match status" value="1"/>
</dbReference>
<evidence type="ECO:0000256" key="2">
    <source>
        <dbReference type="ARBA" id="ARBA00022729"/>
    </source>
</evidence>
<evidence type="ECO:0000313" key="8">
    <source>
        <dbReference type="EMBL" id="MFC4361038.1"/>
    </source>
</evidence>
<keyword evidence="2 7" id="KW-0732">Signal</keyword>
<evidence type="ECO:0000256" key="1">
    <source>
        <dbReference type="ARBA" id="ARBA00004459"/>
    </source>
</evidence>
<feature type="chain" id="PRO_5045180673" evidence="7">
    <location>
        <begin position="23"/>
        <end position="42"/>
    </location>
</feature>
<sequence length="42" mass="4455">MSKAIFLLFALALLTLSACGQKGPLVVPQPEQSDNTQTQPTP</sequence>